<evidence type="ECO:0000313" key="3">
    <source>
        <dbReference type="Proteomes" id="UP000184357"/>
    </source>
</evidence>
<dbReference type="InterPro" id="IPR032466">
    <property type="entry name" value="Metal_Hydrolase"/>
</dbReference>
<dbReference type="AlphaFoldDB" id="A0A1M5TNW9"/>
<reference evidence="2 3" key="1">
    <citation type="submission" date="2016-11" db="EMBL/GenBank/DDBJ databases">
        <authorList>
            <person name="Jaros S."/>
            <person name="Januszkiewicz K."/>
            <person name="Wedrychowicz H."/>
        </authorList>
    </citation>
    <scope>NUCLEOTIDE SEQUENCE [LARGE SCALE GENOMIC DNA]</scope>
    <source>
        <strain evidence="2 3">DSM 9297</strain>
    </source>
</reference>
<dbReference type="Pfam" id="PF07969">
    <property type="entry name" value="Amidohydro_3"/>
    <property type="match status" value="1"/>
</dbReference>
<dbReference type="CDD" id="cd01300">
    <property type="entry name" value="YtcJ_like"/>
    <property type="match status" value="1"/>
</dbReference>
<dbReference type="Gene3D" id="3.20.20.140">
    <property type="entry name" value="Metal-dependent hydrolases"/>
    <property type="match status" value="1"/>
</dbReference>
<sequence>MTDPADLVVTNAEVHTLADPDETHEAFAVRDGCVVRLGSTYDVEFLAGADTETIDAGGRVALPGLVDAHTHLLNAGRSLVHADLSTADSPEEAVDLLRERAAEVDAGDAGSRDGGNGADIDDWVLGFGYDESMWADSRYLTGDDLDAVSETAPVVAFREDMHVASVNDAVLERLRGEMPDADVHTAGPNDEPTGVIVEGAVDPVYEAIEPDAAEAEELVRAAQSMANERGVTMVHDMVRQSRAPEVYRALDLAGDLSVRVRINYWADHLDSLIDAGLRTNHGSDMVQVGGVKSYTDGTFGGRTAKLHEPYADDADETGTWVLAPDGIRDLVARADDHGFQVTLHAIGDAAIDAVLDAYEETDDPAAARHRIEHSELASDEAIERMAELGVVASMQPNFHKWGFEGGLYDDRLGDRRTDANRLPAYLDAGAPLAFGSDCMPLDPLLGVHYAVNAPSEGQSLGVTEALRAYTRGAAYAGFDEERVGTLEPGAAADFVLLEESPWERSELIGEIGVAATAVGGDVVYDGR</sequence>
<dbReference type="EMBL" id="FQWV01000008">
    <property type="protein sequence ID" value="SHH52389.1"/>
    <property type="molecule type" value="Genomic_DNA"/>
</dbReference>
<feature type="domain" description="Amidohydrolase 3" evidence="1">
    <location>
        <begin position="52"/>
        <end position="524"/>
    </location>
</feature>
<protein>
    <recommendedName>
        <fullName evidence="1">Amidohydrolase 3 domain-containing protein</fullName>
    </recommendedName>
</protein>
<evidence type="ECO:0000259" key="1">
    <source>
        <dbReference type="Pfam" id="PF07969"/>
    </source>
</evidence>
<dbReference type="SUPFAM" id="SSF51338">
    <property type="entry name" value="Composite domain of metallo-dependent hydrolases"/>
    <property type="match status" value="1"/>
</dbReference>
<dbReference type="Gene3D" id="3.10.310.70">
    <property type="match status" value="1"/>
</dbReference>
<dbReference type="Gene3D" id="2.30.40.10">
    <property type="entry name" value="Urease, subunit C, domain 1"/>
    <property type="match status" value="1"/>
</dbReference>
<dbReference type="OrthoDB" id="8791at2157"/>
<dbReference type="PANTHER" id="PTHR22642">
    <property type="entry name" value="IMIDAZOLONEPROPIONASE"/>
    <property type="match status" value="1"/>
</dbReference>
<dbReference type="Proteomes" id="UP000184357">
    <property type="component" value="Unassembled WGS sequence"/>
</dbReference>
<organism evidence="2 3">
    <name type="scientific">Halobaculum gomorrense</name>
    <dbReference type="NCBI Taxonomy" id="43928"/>
    <lineage>
        <taxon>Archaea</taxon>
        <taxon>Methanobacteriati</taxon>
        <taxon>Methanobacteriota</taxon>
        <taxon>Stenosarchaea group</taxon>
        <taxon>Halobacteria</taxon>
        <taxon>Halobacteriales</taxon>
        <taxon>Haloferacaceae</taxon>
        <taxon>Halobaculum</taxon>
    </lineage>
</organism>
<dbReference type="GO" id="GO:0016810">
    <property type="term" value="F:hydrolase activity, acting on carbon-nitrogen (but not peptide) bonds"/>
    <property type="evidence" value="ECO:0007669"/>
    <property type="project" value="InterPro"/>
</dbReference>
<name>A0A1M5TNW9_9EURY</name>
<keyword evidence="3" id="KW-1185">Reference proteome</keyword>
<dbReference type="InterPro" id="IPR011059">
    <property type="entry name" value="Metal-dep_hydrolase_composite"/>
</dbReference>
<accession>A0A1M5TNW9</accession>
<dbReference type="PANTHER" id="PTHR22642:SF2">
    <property type="entry name" value="PROTEIN LONG AFTER FAR-RED 3"/>
    <property type="match status" value="1"/>
</dbReference>
<proteinExistence type="predicted"/>
<gene>
    <name evidence="2" type="ORF">SAMN05443636_2784</name>
</gene>
<dbReference type="InterPro" id="IPR033932">
    <property type="entry name" value="YtcJ-like"/>
</dbReference>
<dbReference type="STRING" id="43928.SAMN05443636_2784"/>
<dbReference type="RefSeq" id="WP_073310631.1">
    <property type="nucleotide sequence ID" value="NZ_FQWV01000008.1"/>
</dbReference>
<dbReference type="SUPFAM" id="SSF51556">
    <property type="entry name" value="Metallo-dependent hydrolases"/>
    <property type="match status" value="1"/>
</dbReference>
<dbReference type="InterPro" id="IPR013108">
    <property type="entry name" value="Amidohydro_3"/>
</dbReference>
<evidence type="ECO:0000313" key="2">
    <source>
        <dbReference type="EMBL" id="SHH52389.1"/>
    </source>
</evidence>